<evidence type="ECO:0000256" key="1">
    <source>
        <dbReference type="ARBA" id="ARBA00009312"/>
    </source>
</evidence>
<dbReference type="Proteomes" id="UP001215598">
    <property type="component" value="Unassembled WGS sequence"/>
</dbReference>
<sequence length="181" mass="19863">MPGQSAIDAGAVSNGNHVTISKKNARRASDCREVRHGRIFDEKKVAQEAPANSFGPKWAGYILRVTGGNDNQGFPNYPNTSAGNGQSGGAQSVLPIRHFGLQQRVRRRVRRQHILIFPNHAHPHSGFPPPSPPTLTLNIMLYPNWIRLSFAPQNPLPAFGELAATVLPILHLVLCCYVFES</sequence>
<dbReference type="GO" id="GO:1990904">
    <property type="term" value="C:ribonucleoprotein complex"/>
    <property type="evidence" value="ECO:0007669"/>
    <property type="project" value="UniProtKB-KW"/>
</dbReference>
<organism evidence="4 5">
    <name type="scientific">Mycena metata</name>
    <dbReference type="NCBI Taxonomy" id="1033252"/>
    <lineage>
        <taxon>Eukaryota</taxon>
        <taxon>Fungi</taxon>
        <taxon>Dikarya</taxon>
        <taxon>Basidiomycota</taxon>
        <taxon>Agaricomycotina</taxon>
        <taxon>Agaricomycetes</taxon>
        <taxon>Agaricomycetidae</taxon>
        <taxon>Agaricales</taxon>
        <taxon>Marasmiineae</taxon>
        <taxon>Mycenaceae</taxon>
        <taxon>Mycena</taxon>
    </lineage>
</organism>
<proteinExistence type="inferred from homology"/>
<dbReference type="AlphaFoldDB" id="A0AAD7MNR5"/>
<protein>
    <submittedName>
        <fullName evidence="4">Uncharacterized protein</fullName>
    </submittedName>
</protein>
<evidence type="ECO:0000256" key="3">
    <source>
        <dbReference type="ARBA" id="ARBA00023274"/>
    </source>
</evidence>
<accession>A0AAD7MNR5</accession>
<dbReference type="InterPro" id="IPR001377">
    <property type="entry name" value="Ribosomal_eS6"/>
</dbReference>
<dbReference type="Pfam" id="PF01092">
    <property type="entry name" value="Ribosomal_S6e"/>
    <property type="match status" value="1"/>
</dbReference>
<comment type="caution">
    <text evidence="4">The sequence shown here is derived from an EMBL/GenBank/DDBJ whole genome shotgun (WGS) entry which is preliminary data.</text>
</comment>
<dbReference type="GO" id="GO:0005840">
    <property type="term" value="C:ribosome"/>
    <property type="evidence" value="ECO:0007669"/>
    <property type="project" value="UniProtKB-KW"/>
</dbReference>
<dbReference type="GO" id="GO:0006412">
    <property type="term" value="P:translation"/>
    <property type="evidence" value="ECO:0007669"/>
    <property type="project" value="InterPro"/>
</dbReference>
<keyword evidence="3" id="KW-0687">Ribonucleoprotein</keyword>
<dbReference type="EMBL" id="JARKIB010000196">
    <property type="protein sequence ID" value="KAJ7725216.1"/>
    <property type="molecule type" value="Genomic_DNA"/>
</dbReference>
<reference evidence="4" key="1">
    <citation type="submission" date="2023-03" db="EMBL/GenBank/DDBJ databases">
        <title>Massive genome expansion in bonnet fungi (Mycena s.s.) driven by repeated elements and novel gene families across ecological guilds.</title>
        <authorList>
            <consortium name="Lawrence Berkeley National Laboratory"/>
            <person name="Harder C.B."/>
            <person name="Miyauchi S."/>
            <person name="Viragh M."/>
            <person name="Kuo A."/>
            <person name="Thoen E."/>
            <person name="Andreopoulos B."/>
            <person name="Lu D."/>
            <person name="Skrede I."/>
            <person name="Drula E."/>
            <person name="Henrissat B."/>
            <person name="Morin E."/>
            <person name="Kohler A."/>
            <person name="Barry K."/>
            <person name="LaButti K."/>
            <person name="Morin E."/>
            <person name="Salamov A."/>
            <person name="Lipzen A."/>
            <person name="Mereny Z."/>
            <person name="Hegedus B."/>
            <person name="Baldrian P."/>
            <person name="Stursova M."/>
            <person name="Weitz H."/>
            <person name="Taylor A."/>
            <person name="Grigoriev I.V."/>
            <person name="Nagy L.G."/>
            <person name="Martin F."/>
            <person name="Kauserud H."/>
        </authorList>
    </citation>
    <scope>NUCLEOTIDE SEQUENCE</scope>
    <source>
        <strain evidence="4">CBHHK182m</strain>
    </source>
</reference>
<name>A0AAD7MNR5_9AGAR</name>
<gene>
    <name evidence="4" type="ORF">B0H16DRAFT_1736311</name>
</gene>
<evidence type="ECO:0000313" key="4">
    <source>
        <dbReference type="EMBL" id="KAJ7725216.1"/>
    </source>
</evidence>
<evidence type="ECO:0000313" key="5">
    <source>
        <dbReference type="Proteomes" id="UP001215598"/>
    </source>
</evidence>
<evidence type="ECO:0000256" key="2">
    <source>
        <dbReference type="ARBA" id="ARBA00022980"/>
    </source>
</evidence>
<keyword evidence="5" id="KW-1185">Reference proteome</keyword>
<keyword evidence="2" id="KW-0689">Ribosomal protein</keyword>
<comment type="similarity">
    <text evidence="1">Belongs to the eukaryotic ribosomal protein eS6 family.</text>
</comment>
<dbReference type="GO" id="GO:0003735">
    <property type="term" value="F:structural constituent of ribosome"/>
    <property type="evidence" value="ECO:0007669"/>
    <property type="project" value="InterPro"/>
</dbReference>